<dbReference type="InterPro" id="IPR043128">
    <property type="entry name" value="Rev_trsase/Diguanyl_cyclase"/>
</dbReference>
<dbReference type="SMART" id="SM00267">
    <property type="entry name" value="GGDEF"/>
    <property type="match status" value="1"/>
</dbReference>
<evidence type="ECO:0000259" key="5">
    <source>
        <dbReference type="PROSITE" id="PS50885"/>
    </source>
</evidence>
<dbReference type="Pfam" id="PF00672">
    <property type="entry name" value="HAMP"/>
    <property type="match status" value="1"/>
</dbReference>
<dbReference type="SUPFAM" id="SSF141868">
    <property type="entry name" value="EAL domain-like"/>
    <property type="match status" value="1"/>
</dbReference>
<sequence>MSIGRKSLRKKLMMLLMIVSCTVLSMVTLGFAISDWVDSRNAIFDRMRSQAGIIGNNSIGALTFHDADAAKRTLTTLEATEDIIGAVLFDRQKQHFAGYQRDNTALPLTPPTSEEGSLGGTLYVQQPVTLDNEVIGSIVLLSELGSWQQQQIHRMTIVMGLFLLSLLVAVLLSNAAQRLVTRPILNLARTAREVTDTRNYELRAEKISEDEIGSLADDFNEMLNQIQLRDNELRDTHAQLEDKVKERTSELLELAQQLEHQAFHDTLTGLANRATFDNNLQTAINFAQRNKKQIAVMFLDLDRFKSINDSLGHHVGDKLLIEMSKRLAGCLRSSDTLSRLGGDEFAILLPDSSPNAAADTAAKVIDTVKQPIHIEGYNLQVTTSIGISIYPNNGDSAATILKNADTAMYSSKDAGRNQLNFFSQEMTACAERRLLLENKLRHAISENLFTIQFQPKWDTCNNRLVGVEALIRWLDDDEGYISPDEFIPLAEDCGLIGTIDDWVCKNACLQIQSLFGSNQPNISLAVNVSPAHVIYKDIYKRVSTILDETGFPAQNLELEITETMIASEVERLYEDLNKIRSLGVEISIDDFGTGYSSLSRLKQLPLNTLKIDRSFVRDIGEDSGDEVIIRTIIDMAHNLNLKVVAEGVETDEQYTFIKQYNCDLVQGYLFSKPVPLNELALMLDSQVADSCRRTGS</sequence>
<reference evidence="7" key="1">
    <citation type="submission" date="2020-10" db="EMBL/GenBank/DDBJ databases">
        <title>Bacterium isolated from coastal waters sediment.</title>
        <authorList>
            <person name="Chen R.-J."/>
            <person name="Lu D.-C."/>
            <person name="Zhu K.-L."/>
            <person name="Du Z.-J."/>
        </authorList>
    </citation>
    <scope>NUCLEOTIDE SEQUENCE</scope>
    <source>
        <strain evidence="7">N1Y112</strain>
    </source>
</reference>
<evidence type="ECO:0000256" key="1">
    <source>
        <dbReference type="ARBA" id="ARBA00001946"/>
    </source>
</evidence>
<feature type="domain" description="EAL" evidence="4">
    <location>
        <begin position="433"/>
        <end position="687"/>
    </location>
</feature>
<feature type="domain" description="HAMP" evidence="5">
    <location>
        <begin position="178"/>
        <end position="231"/>
    </location>
</feature>
<dbReference type="Pfam" id="PF17152">
    <property type="entry name" value="CHASE8"/>
    <property type="match status" value="1"/>
</dbReference>
<dbReference type="CDD" id="cd06225">
    <property type="entry name" value="HAMP"/>
    <property type="match status" value="1"/>
</dbReference>
<dbReference type="Proteomes" id="UP000640333">
    <property type="component" value="Unassembled WGS sequence"/>
</dbReference>
<organism evidence="7 8">
    <name type="scientific">Pontibacterium sinense</name>
    <dbReference type="NCBI Taxonomy" id="2781979"/>
    <lineage>
        <taxon>Bacteria</taxon>
        <taxon>Pseudomonadati</taxon>
        <taxon>Pseudomonadota</taxon>
        <taxon>Gammaproteobacteria</taxon>
        <taxon>Oceanospirillales</taxon>
        <taxon>Oceanospirillaceae</taxon>
        <taxon>Pontibacterium</taxon>
    </lineage>
</organism>
<name>A0A8J7K6M0_9GAMM</name>
<keyword evidence="8" id="KW-1185">Reference proteome</keyword>
<dbReference type="AlphaFoldDB" id="A0A8J7K6M0"/>
<dbReference type="SUPFAM" id="SSF158472">
    <property type="entry name" value="HAMP domain-like"/>
    <property type="match status" value="1"/>
</dbReference>
<accession>A0A8J7K6M0</accession>
<dbReference type="GO" id="GO:0007165">
    <property type="term" value="P:signal transduction"/>
    <property type="evidence" value="ECO:0007669"/>
    <property type="project" value="InterPro"/>
</dbReference>
<evidence type="ECO:0000256" key="2">
    <source>
        <dbReference type="SAM" id="Coils"/>
    </source>
</evidence>
<comment type="caution">
    <text evidence="7">The sequence shown here is derived from an EMBL/GenBank/DDBJ whole genome shotgun (WGS) entry which is preliminary data.</text>
</comment>
<feature type="transmembrane region" description="Helical" evidence="3">
    <location>
        <begin position="152"/>
        <end position="172"/>
    </location>
</feature>
<keyword evidence="2" id="KW-0175">Coiled coil</keyword>
<evidence type="ECO:0000313" key="7">
    <source>
        <dbReference type="EMBL" id="MBE9397091.1"/>
    </source>
</evidence>
<keyword evidence="3" id="KW-0472">Membrane</keyword>
<evidence type="ECO:0000256" key="3">
    <source>
        <dbReference type="SAM" id="Phobius"/>
    </source>
</evidence>
<dbReference type="Pfam" id="PF00563">
    <property type="entry name" value="EAL"/>
    <property type="match status" value="1"/>
</dbReference>
<gene>
    <name evidence="7" type="ORF">IOQ59_07425</name>
</gene>
<dbReference type="InterPro" id="IPR003660">
    <property type="entry name" value="HAMP_dom"/>
</dbReference>
<comment type="cofactor">
    <cofactor evidence="1">
        <name>Mg(2+)</name>
        <dbReference type="ChEBI" id="CHEBI:18420"/>
    </cofactor>
</comment>
<dbReference type="GO" id="GO:0016020">
    <property type="term" value="C:membrane"/>
    <property type="evidence" value="ECO:0007669"/>
    <property type="project" value="InterPro"/>
</dbReference>
<feature type="transmembrane region" description="Helical" evidence="3">
    <location>
        <begin position="12"/>
        <end position="33"/>
    </location>
</feature>
<dbReference type="CDD" id="cd01949">
    <property type="entry name" value="GGDEF"/>
    <property type="match status" value="1"/>
</dbReference>
<dbReference type="PROSITE" id="PS50885">
    <property type="entry name" value="HAMP"/>
    <property type="match status" value="1"/>
</dbReference>
<dbReference type="PANTHER" id="PTHR44757">
    <property type="entry name" value="DIGUANYLATE CYCLASE DGCP"/>
    <property type="match status" value="1"/>
</dbReference>
<keyword evidence="3" id="KW-1133">Transmembrane helix</keyword>
<dbReference type="FunFam" id="3.30.70.270:FF:000001">
    <property type="entry name" value="Diguanylate cyclase domain protein"/>
    <property type="match status" value="1"/>
</dbReference>
<dbReference type="NCBIfam" id="TIGR00254">
    <property type="entry name" value="GGDEF"/>
    <property type="match status" value="1"/>
</dbReference>
<dbReference type="InterPro" id="IPR033417">
    <property type="entry name" value="CHASE8"/>
</dbReference>
<proteinExistence type="predicted"/>
<dbReference type="InterPro" id="IPR052155">
    <property type="entry name" value="Biofilm_reg_signaling"/>
</dbReference>
<protein>
    <submittedName>
        <fullName evidence="7">EAL domain-containing protein</fullName>
    </submittedName>
</protein>
<dbReference type="EMBL" id="JADEYS010000006">
    <property type="protein sequence ID" value="MBE9397091.1"/>
    <property type="molecule type" value="Genomic_DNA"/>
</dbReference>
<dbReference type="Pfam" id="PF00990">
    <property type="entry name" value="GGDEF"/>
    <property type="match status" value="1"/>
</dbReference>
<dbReference type="RefSeq" id="WP_193952644.1">
    <property type="nucleotide sequence ID" value="NZ_JADEYS010000006.1"/>
</dbReference>
<dbReference type="PROSITE" id="PS50887">
    <property type="entry name" value="GGDEF"/>
    <property type="match status" value="1"/>
</dbReference>
<dbReference type="InterPro" id="IPR029787">
    <property type="entry name" value="Nucleotide_cyclase"/>
</dbReference>
<dbReference type="SMART" id="SM00304">
    <property type="entry name" value="HAMP"/>
    <property type="match status" value="1"/>
</dbReference>
<dbReference type="InterPro" id="IPR035919">
    <property type="entry name" value="EAL_sf"/>
</dbReference>
<feature type="coiled-coil region" evidence="2">
    <location>
        <begin position="223"/>
        <end position="257"/>
    </location>
</feature>
<dbReference type="Gene3D" id="3.20.20.450">
    <property type="entry name" value="EAL domain"/>
    <property type="match status" value="1"/>
</dbReference>
<evidence type="ECO:0000313" key="8">
    <source>
        <dbReference type="Proteomes" id="UP000640333"/>
    </source>
</evidence>
<dbReference type="PROSITE" id="PS50883">
    <property type="entry name" value="EAL"/>
    <property type="match status" value="1"/>
</dbReference>
<dbReference type="Gene3D" id="3.30.70.270">
    <property type="match status" value="1"/>
</dbReference>
<dbReference type="InterPro" id="IPR001633">
    <property type="entry name" value="EAL_dom"/>
</dbReference>
<dbReference type="GO" id="GO:0003824">
    <property type="term" value="F:catalytic activity"/>
    <property type="evidence" value="ECO:0007669"/>
    <property type="project" value="UniProtKB-ARBA"/>
</dbReference>
<dbReference type="PANTHER" id="PTHR44757:SF2">
    <property type="entry name" value="BIOFILM ARCHITECTURE MAINTENANCE PROTEIN MBAA"/>
    <property type="match status" value="1"/>
</dbReference>
<dbReference type="SUPFAM" id="SSF55073">
    <property type="entry name" value="Nucleotide cyclase"/>
    <property type="match status" value="1"/>
</dbReference>
<dbReference type="InterPro" id="IPR000160">
    <property type="entry name" value="GGDEF_dom"/>
</dbReference>
<keyword evidence="3" id="KW-0812">Transmembrane</keyword>
<dbReference type="CDD" id="cd01948">
    <property type="entry name" value="EAL"/>
    <property type="match status" value="1"/>
</dbReference>
<dbReference type="SMART" id="SM00052">
    <property type="entry name" value="EAL"/>
    <property type="match status" value="1"/>
</dbReference>
<dbReference type="Gene3D" id="6.10.340.10">
    <property type="match status" value="1"/>
</dbReference>
<feature type="domain" description="GGDEF" evidence="6">
    <location>
        <begin position="292"/>
        <end position="424"/>
    </location>
</feature>
<evidence type="ECO:0000259" key="4">
    <source>
        <dbReference type="PROSITE" id="PS50883"/>
    </source>
</evidence>
<evidence type="ECO:0000259" key="6">
    <source>
        <dbReference type="PROSITE" id="PS50887"/>
    </source>
</evidence>